<dbReference type="InParanoid" id="A0A7N2RAQ7"/>
<dbReference type="EMBL" id="LRBV02000009">
    <property type="status" value="NOT_ANNOTATED_CDS"/>
    <property type="molecule type" value="Genomic_DNA"/>
</dbReference>
<keyword evidence="2" id="KW-1185">Reference proteome</keyword>
<proteinExistence type="predicted"/>
<accession>A0A7N2RAQ7</accession>
<protein>
    <submittedName>
        <fullName evidence="1">Uncharacterized protein</fullName>
    </submittedName>
</protein>
<name>A0A7N2RAQ7_QUELO</name>
<dbReference type="Proteomes" id="UP000594261">
    <property type="component" value="Chromosome 9"/>
</dbReference>
<dbReference type="Gramene" id="QL09p022203:mrna">
    <property type="protein sequence ID" value="QL09p022203:mrna"/>
    <property type="gene ID" value="QL09p022203"/>
</dbReference>
<sequence length="273" mass="30539">MQDPSWPMMVTFLVYKDCCRNGFETSSPKGKHRRRRTSGGALEGQLRLCSSSTQMMPNVVLVMSMSTSFIDISYNKLEGPLPNSKAFKQAHIEALQGGLATILSNYGGAKELDWNKRVNIVKGEGEVKFLERDSLACVSLLEQAICEQEEAVGSSLTRQPHNRLRHLQGSSWIRLPTMAPHGALGQEAKHSTQIGHQSLSLGLDARSLTVFELAGLHRSPERIGIFPHPLLPYPWDSSFSLSQWAPVEEAELIEEEQEVWGREIVATTWKRRT</sequence>
<reference evidence="1 2" key="1">
    <citation type="journal article" date="2016" name="G3 (Bethesda)">
        <title>First Draft Assembly and Annotation of the Genome of a California Endemic Oak Quercus lobata Nee (Fagaceae).</title>
        <authorList>
            <person name="Sork V.L."/>
            <person name="Fitz-Gibbon S.T."/>
            <person name="Puiu D."/>
            <person name="Crepeau M."/>
            <person name="Gugger P.F."/>
            <person name="Sherman R."/>
            <person name="Stevens K."/>
            <person name="Langley C.H."/>
            <person name="Pellegrini M."/>
            <person name="Salzberg S.L."/>
        </authorList>
    </citation>
    <scope>NUCLEOTIDE SEQUENCE [LARGE SCALE GENOMIC DNA]</scope>
    <source>
        <strain evidence="1 2">cv. SW786</strain>
    </source>
</reference>
<organism evidence="1 2">
    <name type="scientific">Quercus lobata</name>
    <name type="common">Valley oak</name>
    <dbReference type="NCBI Taxonomy" id="97700"/>
    <lineage>
        <taxon>Eukaryota</taxon>
        <taxon>Viridiplantae</taxon>
        <taxon>Streptophyta</taxon>
        <taxon>Embryophyta</taxon>
        <taxon>Tracheophyta</taxon>
        <taxon>Spermatophyta</taxon>
        <taxon>Magnoliopsida</taxon>
        <taxon>eudicotyledons</taxon>
        <taxon>Gunneridae</taxon>
        <taxon>Pentapetalae</taxon>
        <taxon>rosids</taxon>
        <taxon>fabids</taxon>
        <taxon>Fagales</taxon>
        <taxon>Fagaceae</taxon>
        <taxon>Quercus</taxon>
    </lineage>
</organism>
<dbReference type="EnsemblPlants" id="QL09p022203:mrna">
    <property type="protein sequence ID" value="QL09p022203:mrna"/>
    <property type="gene ID" value="QL09p022203"/>
</dbReference>
<dbReference type="AlphaFoldDB" id="A0A7N2RAQ7"/>
<evidence type="ECO:0000313" key="2">
    <source>
        <dbReference type="Proteomes" id="UP000594261"/>
    </source>
</evidence>
<evidence type="ECO:0000313" key="1">
    <source>
        <dbReference type="EnsemblPlants" id="QL09p022203:mrna"/>
    </source>
</evidence>
<reference evidence="1" key="2">
    <citation type="submission" date="2021-01" db="UniProtKB">
        <authorList>
            <consortium name="EnsemblPlants"/>
        </authorList>
    </citation>
    <scope>IDENTIFICATION</scope>
</reference>